<evidence type="ECO:0000259" key="6">
    <source>
        <dbReference type="Pfam" id="PF26049"/>
    </source>
</evidence>
<dbReference type="AlphaFoldDB" id="A0A4S5E7D8"/>
<dbReference type="GO" id="GO:0032259">
    <property type="term" value="P:methylation"/>
    <property type="evidence" value="ECO:0007669"/>
    <property type="project" value="UniProtKB-KW"/>
</dbReference>
<dbReference type="Pfam" id="PF26049">
    <property type="entry name" value="RLMG_N"/>
    <property type="match status" value="1"/>
</dbReference>
<accession>A0A4S5E7D8</accession>
<evidence type="ECO:0000256" key="2">
    <source>
        <dbReference type="ARBA" id="ARBA00022552"/>
    </source>
</evidence>
<dbReference type="InterPro" id="IPR029063">
    <property type="entry name" value="SAM-dependent_MTases_sf"/>
</dbReference>
<keyword evidence="2" id="KW-0698">rRNA processing</keyword>
<evidence type="ECO:0000256" key="1">
    <source>
        <dbReference type="ARBA" id="ARBA00022490"/>
    </source>
</evidence>
<name>A0A4S5E7D8_9MICC</name>
<keyword evidence="1" id="KW-0963">Cytoplasm</keyword>
<feature type="domain" description="Methyltransferase small" evidence="5">
    <location>
        <begin position="219"/>
        <end position="394"/>
    </location>
</feature>
<comment type="caution">
    <text evidence="7">The sequence shown here is derived from an EMBL/GenBank/DDBJ whole genome shotgun (WGS) entry which is preliminary data.</text>
</comment>
<dbReference type="GO" id="GO:0008170">
    <property type="term" value="F:N-methyltransferase activity"/>
    <property type="evidence" value="ECO:0007669"/>
    <property type="project" value="UniProtKB-ARBA"/>
</dbReference>
<dbReference type="Proteomes" id="UP000305233">
    <property type="component" value="Unassembled WGS sequence"/>
</dbReference>
<dbReference type="RefSeq" id="WP_136453337.1">
    <property type="nucleotide sequence ID" value="NZ_SSWH01000003.1"/>
</dbReference>
<protein>
    <submittedName>
        <fullName evidence="7">Methyltransferase domain-containing protein</fullName>
    </submittedName>
</protein>
<reference evidence="7 8" key="1">
    <citation type="submission" date="2019-04" db="EMBL/GenBank/DDBJ databases">
        <authorList>
            <person name="Liu Q."/>
            <person name="Xin Y.-H."/>
        </authorList>
    </citation>
    <scope>NUCLEOTIDE SEQUENCE [LARGE SCALE GENOMIC DNA]</scope>
    <source>
        <strain evidence="7 8">AM23</strain>
    </source>
</reference>
<dbReference type="GO" id="GO:0008757">
    <property type="term" value="F:S-adenosylmethionine-dependent methyltransferase activity"/>
    <property type="evidence" value="ECO:0007669"/>
    <property type="project" value="InterPro"/>
</dbReference>
<evidence type="ECO:0000256" key="4">
    <source>
        <dbReference type="ARBA" id="ARBA00022679"/>
    </source>
</evidence>
<dbReference type="GO" id="GO:0006364">
    <property type="term" value="P:rRNA processing"/>
    <property type="evidence" value="ECO:0007669"/>
    <property type="project" value="UniProtKB-KW"/>
</dbReference>
<dbReference type="PANTHER" id="PTHR47816:SF5">
    <property type="entry name" value="RIBOSOMAL RNA LARGE SUBUNIT METHYLTRANSFERASE G"/>
    <property type="match status" value="1"/>
</dbReference>
<dbReference type="PROSITE" id="PS00092">
    <property type="entry name" value="N6_MTASE"/>
    <property type="match status" value="1"/>
</dbReference>
<organism evidence="7 8">
    <name type="scientific">Arthrobacter echini</name>
    <dbReference type="NCBI Taxonomy" id="1529066"/>
    <lineage>
        <taxon>Bacteria</taxon>
        <taxon>Bacillati</taxon>
        <taxon>Actinomycetota</taxon>
        <taxon>Actinomycetes</taxon>
        <taxon>Micrococcales</taxon>
        <taxon>Micrococcaceae</taxon>
        <taxon>Arthrobacter</taxon>
    </lineage>
</organism>
<sequence>MTAFSLDLLRRRPDIESPGLVAVDAADRLLLDTAAHHLTGKSGTAGGDDADAPGEAGAIATINDAYGALTLGAVQRAGRREIRAFQDSLVGERALALNAADQGLEGTYHSLPLDAGLLAGVSTVLMRLPRSLEELEEIAWTVAAHARADVRVLAAGRLKHMSLSMNAVLGRYFDVVSAGRARQKSRVIQATGPRSVAAPSFPRSTQHDVGLARPLELRAYGATFGGAALDPGTRLLLPHLRGIASPVPGQVEQSGQECVIDLGCGNGAISAYLALSDPAREVYATDQSSSAVASTTGTARANGVLDRVTVSRDDALSALADRSAGSIVLNPPFHIGGTVHTGVAHRLFEACGRVLAPGGELWTVWNSQLRYRPVLERLIGPTRQLERSPRYTVTRSIRR</sequence>
<dbReference type="InterPro" id="IPR007848">
    <property type="entry name" value="Small_mtfrase_dom"/>
</dbReference>
<dbReference type="InterPro" id="IPR046977">
    <property type="entry name" value="RsmC/RlmG"/>
</dbReference>
<dbReference type="Pfam" id="PF05175">
    <property type="entry name" value="MTS"/>
    <property type="match status" value="1"/>
</dbReference>
<dbReference type="CDD" id="cd02440">
    <property type="entry name" value="AdoMet_MTases"/>
    <property type="match status" value="1"/>
</dbReference>
<keyword evidence="8" id="KW-1185">Reference proteome</keyword>
<evidence type="ECO:0000256" key="3">
    <source>
        <dbReference type="ARBA" id="ARBA00022603"/>
    </source>
</evidence>
<dbReference type="InterPro" id="IPR058679">
    <property type="entry name" value="RlmG_N"/>
</dbReference>
<dbReference type="InterPro" id="IPR002052">
    <property type="entry name" value="DNA_methylase_N6_adenine_CS"/>
</dbReference>
<evidence type="ECO:0000313" key="7">
    <source>
        <dbReference type="EMBL" id="THJ67400.1"/>
    </source>
</evidence>
<dbReference type="PANTHER" id="PTHR47816">
    <property type="entry name" value="RIBOSOMAL RNA SMALL SUBUNIT METHYLTRANSFERASE C"/>
    <property type="match status" value="1"/>
</dbReference>
<dbReference type="GO" id="GO:0003676">
    <property type="term" value="F:nucleic acid binding"/>
    <property type="evidence" value="ECO:0007669"/>
    <property type="project" value="InterPro"/>
</dbReference>
<dbReference type="SUPFAM" id="SSF53335">
    <property type="entry name" value="S-adenosyl-L-methionine-dependent methyltransferases"/>
    <property type="match status" value="1"/>
</dbReference>
<feature type="domain" description="RlmG N-terminal" evidence="6">
    <location>
        <begin position="9"/>
        <end position="191"/>
    </location>
</feature>
<keyword evidence="4 7" id="KW-0808">Transferase</keyword>
<evidence type="ECO:0000259" key="5">
    <source>
        <dbReference type="Pfam" id="PF05175"/>
    </source>
</evidence>
<evidence type="ECO:0000313" key="8">
    <source>
        <dbReference type="Proteomes" id="UP000305233"/>
    </source>
</evidence>
<gene>
    <name evidence="7" type="ORF">E8P82_04655</name>
</gene>
<dbReference type="OrthoDB" id="29650at2"/>
<dbReference type="Gene3D" id="3.40.50.150">
    <property type="entry name" value="Vaccinia Virus protein VP39"/>
    <property type="match status" value="2"/>
</dbReference>
<dbReference type="EMBL" id="SSWH01000003">
    <property type="protein sequence ID" value="THJ67400.1"/>
    <property type="molecule type" value="Genomic_DNA"/>
</dbReference>
<keyword evidence="3 7" id="KW-0489">Methyltransferase</keyword>
<proteinExistence type="predicted"/>